<dbReference type="RefSeq" id="WP_263720007.1">
    <property type="nucleotide sequence ID" value="NZ_JAOWLA010000002.1"/>
</dbReference>
<feature type="transmembrane region" description="Helical" evidence="1">
    <location>
        <begin position="162"/>
        <end position="181"/>
    </location>
</feature>
<keyword evidence="1" id="KW-1133">Transmembrane helix</keyword>
<organism evidence="3 4">
    <name type="scientific">Albidovulum sediminicola</name>
    <dbReference type="NCBI Taxonomy" id="2984331"/>
    <lineage>
        <taxon>Bacteria</taxon>
        <taxon>Pseudomonadati</taxon>
        <taxon>Pseudomonadota</taxon>
        <taxon>Alphaproteobacteria</taxon>
        <taxon>Rhodobacterales</taxon>
        <taxon>Paracoccaceae</taxon>
        <taxon>Albidovulum</taxon>
    </lineage>
</organism>
<reference evidence="3 4" key="1">
    <citation type="submission" date="2022-10" db="EMBL/GenBank/DDBJ databases">
        <title>Defluviimonas sp. nov., isolated from ocean surface water.</title>
        <authorList>
            <person name="He W."/>
            <person name="Wang L."/>
            <person name="Zhang D.-F."/>
        </authorList>
    </citation>
    <scope>NUCLEOTIDE SEQUENCE [LARGE SCALE GENOMIC DNA]</scope>
    <source>
        <strain evidence="3 4">WL0075</strain>
    </source>
</reference>
<keyword evidence="1" id="KW-0812">Transmembrane</keyword>
<dbReference type="CDD" id="cd03509">
    <property type="entry name" value="DesA_FADS-like"/>
    <property type="match status" value="1"/>
</dbReference>
<evidence type="ECO:0000313" key="3">
    <source>
        <dbReference type="EMBL" id="MCV2863551.1"/>
    </source>
</evidence>
<feature type="transmembrane region" description="Helical" evidence="1">
    <location>
        <begin position="132"/>
        <end position="150"/>
    </location>
</feature>
<evidence type="ECO:0000256" key="1">
    <source>
        <dbReference type="SAM" id="Phobius"/>
    </source>
</evidence>
<dbReference type="EMBL" id="JAOWLA010000002">
    <property type="protein sequence ID" value="MCV2863551.1"/>
    <property type="molecule type" value="Genomic_DNA"/>
</dbReference>
<name>A0ABT2YYD7_9RHOB</name>
<keyword evidence="4" id="KW-1185">Reference proteome</keyword>
<protein>
    <submittedName>
        <fullName evidence="3">Fatty acid desaturase</fullName>
    </submittedName>
</protein>
<dbReference type="PANTHER" id="PTHR12879">
    <property type="entry name" value="SPHINGOLIPID DELTA 4 DESATURASE/C-4 HYDROXYLASE PROTEIN DES2"/>
    <property type="match status" value="1"/>
</dbReference>
<feature type="domain" description="Fatty acid desaturase" evidence="2">
    <location>
        <begin position="34"/>
        <end position="271"/>
    </location>
</feature>
<gene>
    <name evidence="3" type="ORF">OE647_02235</name>
</gene>
<dbReference type="InterPro" id="IPR005804">
    <property type="entry name" value="FA_desaturase_dom"/>
</dbReference>
<dbReference type="Proteomes" id="UP001652503">
    <property type="component" value="Unassembled WGS sequence"/>
</dbReference>
<accession>A0ABT2YYD7</accession>
<proteinExistence type="predicted"/>
<sequence length="298" mass="34195">MAERNREVEWPTLALIGAVYLSWGLATTVLADLWMPLAFAVLVLSLVLHSSLQHEVLHGHPFRSRLLNEALMFLPLGLAYPYGRFRDLHLEHHRDERLTDPYDDPESNFLDPAVWAALPRWRQRLLRINNTLAGRMLVGPAMGVLSFIGSDMRAILAGDRAIARDWALHVAGLVLVALWLGYTGFPWAIYLPAAYAGLAILKIRTFLEHRAHELARGRSVIVERGGLLPFLFLNNNLHCVHHTRPNVAWYRLPQLFREGREAYLKRNDSYYYASYAQIFRSHLLKAKDPVPHPMMRQK</sequence>
<keyword evidence="1" id="KW-0472">Membrane</keyword>
<evidence type="ECO:0000259" key="2">
    <source>
        <dbReference type="Pfam" id="PF00487"/>
    </source>
</evidence>
<evidence type="ECO:0000313" key="4">
    <source>
        <dbReference type="Proteomes" id="UP001652503"/>
    </source>
</evidence>
<dbReference type="Pfam" id="PF00487">
    <property type="entry name" value="FA_desaturase"/>
    <property type="match status" value="1"/>
</dbReference>
<feature type="transmembrane region" description="Helical" evidence="1">
    <location>
        <begin position="12"/>
        <end position="31"/>
    </location>
</feature>
<comment type="caution">
    <text evidence="3">The sequence shown here is derived from an EMBL/GenBank/DDBJ whole genome shotgun (WGS) entry which is preliminary data.</text>
</comment>
<dbReference type="PANTHER" id="PTHR12879:SF8">
    <property type="entry name" value="SPHINGOLIPID DELTA(4)-DESATURASE DES1"/>
    <property type="match status" value="1"/>
</dbReference>